<gene>
    <name evidence="3" type="ORF">BU251_08545</name>
</gene>
<evidence type="ECO:0000259" key="2">
    <source>
        <dbReference type="PROSITE" id="PS00662"/>
    </source>
</evidence>
<dbReference type="NCBIfam" id="TIGR01420">
    <property type="entry name" value="pilT_fam"/>
    <property type="match status" value="1"/>
</dbReference>
<dbReference type="GO" id="GO:0005524">
    <property type="term" value="F:ATP binding"/>
    <property type="evidence" value="ECO:0007669"/>
    <property type="project" value="InterPro"/>
</dbReference>
<dbReference type="InterPro" id="IPR006321">
    <property type="entry name" value="PilT/PilU"/>
</dbReference>
<dbReference type="PROSITE" id="PS00662">
    <property type="entry name" value="T2SP_E"/>
    <property type="match status" value="1"/>
</dbReference>
<dbReference type="Pfam" id="PF00437">
    <property type="entry name" value="T2SSE"/>
    <property type="match status" value="1"/>
</dbReference>
<dbReference type="InterPro" id="IPR027417">
    <property type="entry name" value="P-loop_NTPase"/>
</dbReference>
<proteinExistence type="inferred from homology"/>
<dbReference type="Gene3D" id="3.30.450.90">
    <property type="match status" value="1"/>
</dbReference>
<evidence type="ECO:0000313" key="3">
    <source>
        <dbReference type="EMBL" id="QAT17765.1"/>
    </source>
</evidence>
<organism evidence="3 4">
    <name type="scientific">Velamenicoccus archaeovorus</name>
    <dbReference type="NCBI Taxonomy" id="1930593"/>
    <lineage>
        <taxon>Bacteria</taxon>
        <taxon>Pseudomonadati</taxon>
        <taxon>Candidatus Omnitrophota</taxon>
        <taxon>Candidatus Velamenicoccus</taxon>
    </lineage>
</organism>
<dbReference type="PANTHER" id="PTHR30486">
    <property type="entry name" value="TWITCHING MOTILITY PROTEIN PILT"/>
    <property type="match status" value="1"/>
</dbReference>
<dbReference type="AlphaFoldDB" id="A0A410P6F8"/>
<dbReference type="SUPFAM" id="SSF52540">
    <property type="entry name" value="P-loop containing nucleoside triphosphate hydrolases"/>
    <property type="match status" value="1"/>
</dbReference>
<evidence type="ECO:0000256" key="1">
    <source>
        <dbReference type="ARBA" id="ARBA00006611"/>
    </source>
</evidence>
<protein>
    <submittedName>
        <fullName evidence="3">Type IV pili twitching motility protein PilT</fullName>
    </submittedName>
</protein>
<dbReference type="InterPro" id="IPR001482">
    <property type="entry name" value="T2SS/T4SS_dom"/>
</dbReference>
<dbReference type="SMART" id="SM00382">
    <property type="entry name" value="AAA"/>
    <property type="match status" value="1"/>
</dbReference>
<dbReference type="EMBL" id="CP019384">
    <property type="protein sequence ID" value="QAT17765.1"/>
    <property type="molecule type" value="Genomic_DNA"/>
</dbReference>
<reference evidence="3 4" key="1">
    <citation type="submission" date="2017-01" db="EMBL/GenBank/DDBJ databases">
        <title>First insights into the biology of 'candidatus Vampirococcus archaeovorus'.</title>
        <authorList>
            <person name="Kizina J."/>
            <person name="Jordan S."/>
            <person name="Stueber K."/>
            <person name="Reinhardt R."/>
            <person name="Harder J."/>
        </authorList>
    </citation>
    <scope>NUCLEOTIDE SEQUENCE [LARGE SCALE GENOMIC DNA]</scope>
    <source>
        <strain evidence="3 4">LiM</strain>
    </source>
</reference>
<keyword evidence="4" id="KW-1185">Reference proteome</keyword>
<dbReference type="RefSeq" id="WP_128700729.1">
    <property type="nucleotide sequence ID" value="NZ_CP019384.1"/>
</dbReference>
<feature type="domain" description="Bacterial type II secretion system protein E" evidence="2">
    <location>
        <begin position="191"/>
        <end position="205"/>
    </location>
</feature>
<accession>A0A410P6F8</accession>
<dbReference type="KEGG" id="vai:BU251_08545"/>
<dbReference type="Gene3D" id="3.40.50.300">
    <property type="entry name" value="P-loop containing nucleotide triphosphate hydrolases"/>
    <property type="match status" value="1"/>
</dbReference>
<evidence type="ECO:0000313" key="4">
    <source>
        <dbReference type="Proteomes" id="UP000287243"/>
    </source>
</evidence>
<dbReference type="Proteomes" id="UP000287243">
    <property type="component" value="Chromosome"/>
</dbReference>
<sequence length="346" mass="38191">MDIRDLLKHIVAKGASDLHLTPGLPPMMRLNGVLERLEDEVLESAQILEMAAKILPEDKKLVPGEEIDLGIEIKGVARFRVNIYYDRNGLCAAFRLVPALIRTLSELGVPEVVGKVSEMKRGLVLVTGVTGSGKSTTLAAIIDMINARRHDHIITIEDPVEFVHAHKRCIVNQREVGTHTRSFSEALRSALREDPDVILVGELRDLDTISMAMTAAETGHLVLGTLHTRGAAQTIDRIVDIFPPHQQEQIRTQLAESLEMVVSQVLLPSAEGGRRHLACEIMVVTTAIRQLIRSRKTHLIATEIETGVQLGMQPMERSLRALVAAGKISQESALPWIHDKKLFESA</sequence>
<dbReference type="PANTHER" id="PTHR30486:SF6">
    <property type="entry name" value="TYPE IV PILUS RETRACTATION ATPASE PILT"/>
    <property type="match status" value="1"/>
</dbReference>
<dbReference type="InterPro" id="IPR003593">
    <property type="entry name" value="AAA+_ATPase"/>
</dbReference>
<comment type="similarity">
    <text evidence="1">Belongs to the GSP E family.</text>
</comment>
<dbReference type="OrthoDB" id="9805147at2"/>
<dbReference type="GO" id="GO:0016887">
    <property type="term" value="F:ATP hydrolysis activity"/>
    <property type="evidence" value="ECO:0007669"/>
    <property type="project" value="InterPro"/>
</dbReference>
<name>A0A410P6F8_VELA1</name>
<dbReference type="CDD" id="cd01131">
    <property type="entry name" value="PilT"/>
    <property type="match status" value="1"/>
</dbReference>
<dbReference type="InterPro" id="IPR050921">
    <property type="entry name" value="T4SS_GSP_E_ATPase"/>
</dbReference>